<dbReference type="Pfam" id="PF09594">
    <property type="entry name" value="GT87"/>
    <property type="match status" value="1"/>
</dbReference>
<dbReference type="EMBL" id="WBMT01000017">
    <property type="protein sequence ID" value="KAB2344057.1"/>
    <property type="molecule type" value="Genomic_DNA"/>
</dbReference>
<evidence type="ECO:0000313" key="9">
    <source>
        <dbReference type="EMBL" id="KAB2344057.1"/>
    </source>
</evidence>
<sequence length="431" mass="46984">MSMIVDPLDLAARLAVFALCAALLLVGWRRGWGPSLKITLLVALGLRVLMLLVAGDFKPYDLNIDFHRAGVNALEHRDPILNAPQTGWNYLPTYALFLAGNVFVERQFDVPWMVVSRIGPILFDLGVVALVGLLAAPSFRSTARFLYAVNPLTVLVSAVHGQMEPLCLLFALGAFVLILRGERAALTTRRVLLAGMLIALAISVKTWPALFLPALLIALPTWRHRVQLVGAMGGVLVALFVTMPLTVGTPVSKLPDVMSVMLGYHPVVGTFGWSSVLLWLNPVPKAELLHDPFTQTIGTIGTVLTLAAISAAVWWWRRAHPVDIAMVSASAFQVATASHGVQYLEWAMPYATARPARWTWLMSIVISLYAGAGYLVMTLLRNWNDIAPYYYMSGLIVVAAIVIALPWARRQWEPEGDRPGSAEPALVGAAP</sequence>
<feature type="transmembrane region" description="Helical" evidence="8">
    <location>
        <begin position="12"/>
        <end position="29"/>
    </location>
</feature>
<comment type="subcellular location">
    <subcellularLocation>
        <location evidence="1">Cell membrane</location>
        <topology evidence="1">Multi-pass membrane protein</topology>
    </subcellularLocation>
</comment>
<organism evidence="9 10">
    <name type="scientific">Actinomadura rudentiformis</name>
    <dbReference type="NCBI Taxonomy" id="359158"/>
    <lineage>
        <taxon>Bacteria</taxon>
        <taxon>Bacillati</taxon>
        <taxon>Actinomycetota</taxon>
        <taxon>Actinomycetes</taxon>
        <taxon>Streptosporangiales</taxon>
        <taxon>Thermomonosporaceae</taxon>
        <taxon>Actinomadura</taxon>
    </lineage>
</organism>
<feature type="transmembrane region" description="Helical" evidence="8">
    <location>
        <begin position="389"/>
        <end position="408"/>
    </location>
</feature>
<feature type="transmembrane region" description="Helical" evidence="8">
    <location>
        <begin position="228"/>
        <end position="248"/>
    </location>
</feature>
<feature type="transmembrane region" description="Helical" evidence="8">
    <location>
        <begin position="260"/>
        <end position="280"/>
    </location>
</feature>
<keyword evidence="10" id="KW-1185">Reference proteome</keyword>
<evidence type="ECO:0000256" key="1">
    <source>
        <dbReference type="ARBA" id="ARBA00004651"/>
    </source>
</evidence>
<evidence type="ECO:0000256" key="6">
    <source>
        <dbReference type="ARBA" id="ARBA00023136"/>
    </source>
</evidence>
<feature type="transmembrane region" description="Helical" evidence="8">
    <location>
        <begin position="121"/>
        <end position="139"/>
    </location>
</feature>
<dbReference type="Proteomes" id="UP000468735">
    <property type="component" value="Unassembled WGS sequence"/>
</dbReference>
<protein>
    <submittedName>
        <fullName evidence="9">DUF2029 domain-containing protein</fullName>
    </submittedName>
</protein>
<feature type="transmembrane region" description="Helical" evidence="8">
    <location>
        <begin position="292"/>
        <end position="316"/>
    </location>
</feature>
<proteinExistence type="inferred from homology"/>
<feature type="transmembrane region" description="Helical" evidence="8">
    <location>
        <begin position="358"/>
        <end position="377"/>
    </location>
</feature>
<keyword evidence="6 8" id="KW-0472">Membrane</keyword>
<evidence type="ECO:0000256" key="4">
    <source>
        <dbReference type="ARBA" id="ARBA00022692"/>
    </source>
</evidence>
<dbReference type="AlphaFoldDB" id="A0A6H9YU36"/>
<evidence type="ECO:0000256" key="7">
    <source>
        <dbReference type="ARBA" id="ARBA00024033"/>
    </source>
</evidence>
<dbReference type="GO" id="GO:0016758">
    <property type="term" value="F:hexosyltransferase activity"/>
    <property type="evidence" value="ECO:0007669"/>
    <property type="project" value="InterPro"/>
</dbReference>
<gene>
    <name evidence="9" type="ORF">F8566_32570</name>
</gene>
<dbReference type="OrthoDB" id="3503478at2"/>
<dbReference type="RefSeq" id="WP_151565685.1">
    <property type="nucleotide sequence ID" value="NZ_WBMT01000017.1"/>
</dbReference>
<dbReference type="GO" id="GO:0005886">
    <property type="term" value="C:plasma membrane"/>
    <property type="evidence" value="ECO:0007669"/>
    <property type="project" value="UniProtKB-SubCell"/>
</dbReference>
<feature type="transmembrane region" description="Helical" evidence="8">
    <location>
        <begin position="159"/>
        <end position="179"/>
    </location>
</feature>
<keyword evidence="5 8" id="KW-1133">Transmembrane helix</keyword>
<keyword evidence="3" id="KW-0808">Transferase</keyword>
<evidence type="ECO:0000256" key="3">
    <source>
        <dbReference type="ARBA" id="ARBA00022679"/>
    </source>
</evidence>
<keyword evidence="4 8" id="KW-0812">Transmembrane</keyword>
<dbReference type="InterPro" id="IPR018584">
    <property type="entry name" value="GT87"/>
</dbReference>
<evidence type="ECO:0000256" key="8">
    <source>
        <dbReference type="SAM" id="Phobius"/>
    </source>
</evidence>
<comment type="caution">
    <text evidence="9">The sequence shown here is derived from an EMBL/GenBank/DDBJ whole genome shotgun (WGS) entry which is preliminary data.</text>
</comment>
<name>A0A6H9YU36_9ACTN</name>
<accession>A0A6H9YU36</accession>
<reference evidence="9 10" key="1">
    <citation type="submission" date="2019-09" db="EMBL/GenBank/DDBJ databases">
        <title>Actinomadura physcomitrii sp. nov., a novel actinomycete isolated from moss [Physcomitrium sphaericum (Ludw) Fuernr].</title>
        <authorList>
            <person name="Zhuang X."/>
            <person name="Liu C."/>
        </authorList>
    </citation>
    <scope>NUCLEOTIDE SEQUENCE [LARGE SCALE GENOMIC DNA]</scope>
    <source>
        <strain evidence="9 10">HMC1</strain>
    </source>
</reference>
<evidence type="ECO:0000313" key="10">
    <source>
        <dbReference type="Proteomes" id="UP000468735"/>
    </source>
</evidence>
<keyword evidence="2" id="KW-1003">Cell membrane</keyword>
<feature type="transmembrane region" description="Helical" evidence="8">
    <location>
        <begin position="191"/>
        <end position="216"/>
    </location>
</feature>
<evidence type="ECO:0000256" key="2">
    <source>
        <dbReference type="ARBA" id="ARBA00022475"/>
    </source>
</evidence>
<feature type="transmembrane region" description="Helical" evidence="8">
    <location>
        <begin position="35"/>
        <end position="54"/>
    </location>
</feature>
<evidence type="ECO:0000256" key="5">
    <source>
        <dbReference type="ARBA" id="ARBA00022989"/>
    </source>
</evidence>
<comment type="similarity">
    <text evidence="7">Belongs to the glycosyltransferase 87 family.</text>
</comment>